<accession>A0A7G5EDE0</accession>
<protein>
    <submittedName>
        <fullName evidence="2">Glycosyltransferase family 4 protein</fullName>
    </submittedName>
</protein>
<reference evidence="2 3" key="1">
    <citation type="journal article" date="2020" name="G3 (Bethesda)">
        <title>CeMbio - The Caenorhabditis elegans Microbiome Resource.</title>
        <authorList>
            <person name="Dirksen P."/>
            <person name="Assie A."/>
            <person name="Zimmermann J."/>
            <person name="Zhang F."/>
            <person name="Tietje A.M."/>
            <person name="Marsh S.A."/>
            <person name="Felix M.A."/>
            <person name="Shapira M."/>
            <person name="Kaleta C."/>
            <person name="Schulenburg H."/>
            <person name="Samuel B."/>
        </authorList>
    </citation>
    <scope>NUCLEOTIDE SEQUENCE [LARGE SCALE GENOMIC DNA]</scope>
    <source>
        <strain evidence="2 3">BIGb0172</strain>
    </source>
</reference>
<dbReference type="PANTHER" id="PTHR45947:SF3">
    <property type="entry name" value="SULFOQUINOVOSYL TRANSFERASE SQD2"/>
    <property type="match status" value="1"/>
</dbReference>
<name>A0A7G5EDE0_9BURK</name>
<dbReference type="Pfam" id="PF13579">
    <property type="entry name" value="Glyco_trans_4_4"/>
    <property type="match status" value="1"/>
</dbReference>
<dbReference type="SUPFAM" id="SSF53756">
    <property type="entry name" value="UDP-Glycosyltransferase/glycogen phosphorylase"/>
    <property type="match status" value="1"/>
</dbReference>
<proteinExistence type="predicted"/>
<dbReference type="EMBL" id="CP058554">
    <property type="protein sequence ID" value="QMV72015.1"/>
    <property type="molecule type" value="Genomic_DNA"/>
</dbReference>
<dbReference type="RefSeq" id="WP_182326440.1">
    <property type="nucleotide sequence ID" value="NZ_CP058554.1"/>
</dbReference>
<dbReference type="CDD" id="cd03801">
    <property type="entry name" value="GT4_PimA-like"/>
    <property type="match status" value="1"/>
</dbReference>
<feature type="domain" description="Glycosyltransferase subfamily 4-like N-terminal" evidence="1">
    <location>
        <begin position="24"/>
        <end position="164"/>
    </location>
</feature>
<evidence type="ECO:0000259" key="1">
    <source>
        <dbReference type="Pfam" id="PF13579"/>
    </source>
</evidence>
<dbReference type="Gene3D" id="3.40.50.2000">
    <property type="entry name" value="Glycogen Phosphorylase B"/>
    <property type="match status" value="2"/>
</dbReference>
<dbReference type="KEGG" id="cpis:HS961_03735"/>
<keyword evidence="3" id="KW-1185">Reference proteome</keyword>
<evidence type="ECO:0000313" key="2">
    <source>
        <dbReference type="EMBL" id="QMV72015.1"/>
    </source>
</evidence>
<gene>
    <name evidence="2" type="ORF">HS961_03735</name>
</gene>
<dbReference type="Proteomes" id="UP000515240">
    <property type="component" value="Chromosome"/>
</dbReference>
<dbReference type="InterPro" id="IPR050194">
    <property type="entry name" value="Glycosyltransferase_grp1"/>
</dbReference>
<dbReference type="PANTHER" id="PTHR45947">
    <property type="entry name" value="SULFOQUINOVOSYL TRANSFERASE SQD2"/>
    <property type="match status" value="1"/>
</dbReference>
<dbReference type="GO" id="GO:0016757">
    <property type="term" value="F:glycosyltransferase activity"/>
    <property type="evidence" value="ECO:0007669"/>
    <property type="project" value="TreeGrafter"/>
</dbReference>
<dbReference type="Pfam" id="PF13692">
    <property type="entry name" value="Glyco_trans_1_4"/>
    <property type="match status" value="1"/>
</dbReference>
<keyword evidence="2" id="KW-0808">Transferase</keyword>
<evidence type="ECO:0000313" key="3">
    <source>
        <dbReference type="Proteomes" id="UP000515240"/>
    </source>
</evidence>
<dbReference type="AlphaFoldDB" id="A0A7G5EDE0"/>
<sequence length="383" mass="42536">MRIAFLCKRRYMSKDVVLDRYARLYEIPRQLALLGHQVLGLCWDYQGREDGEWAHEAKPGELHWRSQALRGKGLLIRVNYAKQVLDSLRAFKPDIIIAASDIPHIALGAWLARKLQCPYVADLYDNFEGFVQARIPGFVQALRWGIRQADLVTATSEVLRQHVLTDCKPKGMVLAMPSSVDLAVFHAQSKKACREALGLPEDAKLIGTAGGLYREKGIEPLFEAWPHIAAKRPDVHLVLAGPTEAQLPPPQGDRVHYLGMLSHAQVATLFNALDVGVISVLDTPFGRHCFPQKAYEMLACELPVVASNVGATGGLFSSYPDLLFKPGNAEDLARAVLVQLTLGNRPQLPIQDWTELIKDMEQHLPAPQGRNTQSGMDHLRQAP</sequence>
<dbReference type="InterPro" id="IPR028098">
    <property type="entry name" value="Glyco_trans_4-like_N"/>
</dbReference>
<organism evidence="2 3">
    <name type="scientific">Comamonas piscis</name>
    <dbReference type="NCBI Taxonomy" id="1562974"/>
    <lineage>
        <taxon>Bacteria</taxon>
        <taxon>Pseudomonadati</taxon>
        <taxon>Pseudomonadota</taxon>
        <taxon>Betaproteobacteria</taxon>
        <taxon>Burkholderiales</taxon>
        <taxon>Comamonadaceae</taxon>
        <taxon>Comamonas</taxon>
    </lineage>
</organism>